<dbReference type="InterPro" id="IPR036188">
    <property type="entry name" value="FAD/NAD-bd_sf"/>
</dbReference>
<evidence type="ECO:0000313" key="3">
    <source>
        <dbReference type="Proteomes" id="UP001172721"/>
    </source>
</evidence>
<evidence type="ECO:0000313" key="2">
    <source>
        <dbReference type="EMBL" id="MDN4525491.1"/>
    </source>
</evidence>
<keyword evidence="3" id="KW-1185">Reference proteome</keyword>
<organism evidence="2 3">
    <name type="scientific">Fictibacillus fluitans</name>
    <dbReference type="NCBI Taxonomy" id="3058422"/>
    <lineage>
        <taxon>Bacteria</taxon>
        <taxon>Bacillati</taxon>
        <taxon>Bacillota</taxon>
        <taxon>Bacilli</taxon>
        <taxon>Bacillales</taxon>
        <taxon>Fictibacillaceae</taxon>
        <taxon>Fictibacillus</taxon>
    </lineage>
</organism>
<proteinExistence type="predicted"/>
<dbReference type="GO" id="GO:0016491">
    <property type="term" value="F:oxidoreductase activity"/>
    <property type="evidence" value="ECO:0007669"/>
    <property type="project" value="UniProtKB-KW"/>
</dbReference>
<dbReference type="SUPFAM" id="SSF51905">
    <property type="entry name" value="FAD/NAD(P)-binding domain"/>
    <property type="match status" value="1"/>
</dbReference>
<comment type="caution">
    <text evidence="2">The sequence shown here is derived from an EMBL/GenBank/DDBJ whole genome shotgun (WGS) entry which is preliminary data.</text>
</comment>
<dbReference type="PANTHER" id="PTHR43539">
    <property type="entry name" value="FLAVIN-BINDING MONOOXYGENASE-LIKE PROTEIN (AFU_ORTHOLOGUE AFUA_4G09220)"/>
    <property type="match status" value="1"/>
</dbReference>
<dbReference type="Gene3D" id="3.50.50.60">
    <property type="entry name" value="FAD/NAD(P)-binding domain"/>
    <property type="match status" value="1"/>
</dbReference>
<keyword evidence="1 2" id="KW-0560">Oxidoreductase</keyword>
<sequence>MKNVWDCMVIGAGQSGLAVGYHLKKRGWNYWILEASSQAAGSWPRYYESLTLFSPAGFSSLPGLRFPGEPDRYPTRDEVITYLTHYAKHFELNVATNKKVTNITKEGKLFLVETESEKWAAKTVIAATGAFAHPYIPDLEGLHQFKGRILHSSEYKNTEEFEGKRVVVVGGGNSAVQIAYELAKVAHVTITTRRPLSFIPQTFFGKDLHFWLRVTGIDKASFAKHLGTRVSVLDTGIYRKAIADKKPELRTLFQAFYEEGVYWEDEHEPIDGVIFATGFRANVPYLQSLPQALDSEGGPIHEKGISSNIRGLGYVGLSGQRSLSSSTIRGVGRDAEYVIKRLTKEKESLGTLQGV</sequence>
<dbReference type="PRINTS" id="PR00469">
    <property type="entry name" value="PNDRDTASEII"/>
</dbReference>
<dbReference type="Pfam" id="PF13738">
    <property type="entry name" value="Pyr_redox_3"/>
    <property type="match status" value="1"/>
</dbReference>
<dbReference type="PRINTS" id="PR00368">
    <property type="entry name" value="FADPNR"/>
</dbReference>
<protein>
    <submittedName>
        <fullName evidence="2">NAD(P)/FAD-dependent oxidoreductase</fullName>
        <ecNumber evidence="2">1.14.13.-</ecNumber>
    </submittedName>
</protein>
<dbReference type="EMBL" id="JAUHTR010000006">
    <property type="protein sequence ID" value="MDN4525491.1"/>
    <property type="molecule type" value="Genomic_DNA"/>
</dbReference>
<name>A0ABT8HXJ3_9BACL</name>
<dbReference type="Proteomes" id="UP001172721">
    <property type="component" value="Unassembled WGS sequence"/>
</dbReference>
<dbReference type="EC" id="1.14.13.-" evidence="2"/>
<dbReference type="SUPFAM" id="SSF51735">
    <property type="entry name" value="NAD(P)-binding Rossmann-fold domains"/>
    <property type="match status" value="1"/>
</dbReference>
<reference evidence="2" key="1">
    <citation type="submission" date="2023-07" db="EMBL/GenBank/DDBJ databases">
        <title>Fictibacillus sp. isolated from freshwater pond.</title>
        <authorList>
            <person name="Kirdat K."/>
            <person name="Bhat A."/>
            <person name="Mourya A."/>
            <person name="Yadav A."/>
        </authorList>
    </citation>
    <scope>NUCLEOTIDE SEQUENCE</scope>
    <source>
        <strain evidence="2">NE201</strain>
    </source>
</reference>
<dbReference type="RefSeq" id="WP_301166520.1">
    <property type="nucleotide sequence ID" value="NZ_JAUHTR010000006.1"/>
</dbReference>
<dbReference type="InterPro" id="IPR050982">
    <property type="entry name" value="Auxin_biosynth/cation_transpt"/>
</dbReference>
<accession>A0ABT8HXJ3</accession>
<evidence type="ECO:0000256" key="1">
    <source>
        <dbReference type="ARBA" id="ARBA00023002"/>
    </source>
</evidence>
<dbReference type="PANTHER" id="PTHR43539:SF78">
    <property type="entry name" value="FLAVIN-CONTAINING MONOOXYGENASE"/>
    <property type="match status" value="1"/>
</dbReference>
<dbReference type="InterPro" id="IPR036291">
    <property type="entry name" value="NAD(P)-bd_dom_sf"/>
</dbReference>
<gene>
    <name evidence="2" type="ORF">QYB97_13485</name>
</gene>